<evidence type="ECO:0000313" key="1">
    <source>
        <dbReference type="EMBL" id="QFZ27320.1"/>
    </source>
</evidence>
<dbReference type="Proteomes" id="UP000326582">
    <property type="component" value="Chromosome 3"/>
</dbReference>
<accession>A0ACD0WJ29</accession>
<proteinExistence type="predicted"/>
<name>A0ACD0WJ29_CLALS</name>
<keyword evidence="2" id="KW-1185">Reference proteome</keyword>
<dbReference type="EMBL" id="CP038486">
    <property type="protein sequence ID" value="QFZ27320.1"/>
    <property type="molecule type" value="Genomic_DNA"/>
</dbReference>
<evidence type="ECO:0000313" key="2">
    <source>
        <dbReference type="Proteomes" id="UP000326582"/>
    </source>
</evidence>
<sequence length="120" mass="13989">MSDKEEKIIKTLEEDDEFEDFPEDSHWSSEPNPHLNAANLWEEDWDDDDAKDDFSEKLRQDCNVVAKKKTGRVGRQIRRAVGTVSRMIDTRTQSLKRCATGRRCVSNSRDFQSQRPYAHS</sequence>
<gene>
    <name evidence="1" type="ORF">EJF14_30289</name>
</gene>
<organism evidence="1 2">
    <name type="scientific">Clavispora lusitaniae</name>
    <name type="common">Candida lusitaniae</name>
    <dbReference type="NCBI Taxonomy" id="36911"/>
    <lineage>
        <taxon>Eukaryota</taxon>
        <taxon>Fungi</taxon>
        <taxon>Dikarya</taxon>
        <taxon>Ascomycota</taxon>
        <taxon>Saccharomycotina</taxon>
        <taxon>Pichiomycetes</taxon>
        <taxon>Metschnikowiaceae</taxon>
        <taxon>Clavispora</taxon>
    </lineage>
</organism>
<reference evidence="2" key="1">
    <citation type="journal article" date="2019" name="MBio">
        <title>Comparative genomics for the elucidation of multidrug resistance (MDR) in Candida lusitaniae.</title>
        <authorList>
            <person name="Kannan A."/>
            <person name="Asner S.A."/>
            <person name="Trachsel E."/>
            <person name="Kelly S."/>
            <person name="Parker J."/>
            <person name="Sanglard D."/>
        </authorList>
    </citation>
    <scope>NUCLEOTIDE SEQUENCE [LARGE SCALE GENOMIC DNA]</scope>
    <source>
        <strain evidence="2">P1</strain>
    </source>
</reference>
<protein>
    <submittedName>
        <fullName evidence="1">Uncharacterized protein</fullName>
    </submittedName>
</protein>